<keyword evidence="4 5" id="KW-0238">DNA-binding</keyword>
<comment type="caution">
    <text evidence="9">The sequence shown here is derived from an EMBL/GenBank/DDBJ whole genome shotgun (WGS) entry which is preliminary data.</text>
</comment>
<evidence type="ECO:0000256" key="6">
    <source>
        <dbReference type="SAM" id="Coils"/>
    </source>
</evidence>
<feature type="region of interest" description="Disordered" evidence="7">
    <location>
        <begin position="650"/>
        <end position="677"/>
    </location>
</feature>
<dbReference type="SMART" id="SM00980">
    <property type="entry name" value="THAP"/>
    <property type="match status" value="1"/>
</dbReference>
<evidence type="ECO:0000256" key="3">
    <source>
        <dbReference type="ARBA" id="ARBA00022833"/>
    </source>
</evidence>
<dbReference type="AlphaFoldDB" id="A0A8K0CZA0"/>
<sequence>MPGTRCCVSVCNNNYVDARKRKLNISFHSFPKDEKIRKIWIQKCSRTGNFNPATSVICSTHFQEEDFERDLRAELLNLKPRGILKKAGSSDRSLRKNKQENKKIVEELLNASTSVTEFIVGDVTNVPRKEETIDEKYQKLLVKHEALQERHKTLRIRTYALERNIEKLRKEVLTAVRNLNLEKSKCLSLETILNTTFSKAQIEILRKQRKKVHWSSDDISSAFAIRYLSKRCYLYLRNKLNYPLPHISTLQRWASKLQLEEGILKDVLRIIKIAGMDMSKLEKVTVLQFDEIKVNSLYEYDETEDEVKGPYNCMKVVMARGLFKNWKQPVFIDFDKKITVNCLNEIIKQLHHIDYTVVACVSDCGDENVDLWSALNVTPENTHFKHPITNKNIYMFAYAPHLLKLLRNWLLDTGFILDDGTVIERKPLEALLNIVDDCHELTERHLNCQRTDRQNVDLATQLLSRITATALCHYCPGDDKEKAVKTGKFIELMSNWFDMLNSYTEQASLHTKKPYGLYVEEQNEVLDNMYKMINSMLCIGKTSLQNFQKGILITITSLKALLVDLKAEHKIAYIITSRLNQDSLEKIMEGLHDHPSPLQALHRFRLFILGKNSEVLQQKTNTEMSNDIAEEEYLIAKVITTADINIDSKLSSHEDEENISSSSEQSELSHISERTQEGNATEEDRFKYLCYWIARKFKHKYPAYLSCHTKVVPECDHQYAISSLSEGLTNPSEDWITRANHFENIFQETHKTEINRKRNIVQLVANKIKNKFSDFPKEIIKTFVLQRTYIRIESLNAQQIKKRPISDDLEIKKETKKVCT</sequence>
<keyword evidence="1" id="KW-0479">Metal-binding</keyword>
<reference evidence="9" key="1">
    <citation type="submission" date="2019-08" db="EMBL/GenBank/DDBJ databases">
        <title>The genome of the North American firefly Photinus pyralis.</title>
        <authorList>
            <consortium name="Photinus pyralis genome working group"/>
            <person name="Fallon T.R."/>
            <person name="Sander Lower S.E."/>
            <person name="Weng J.-K."/>
        </authorList>
    </citation>
    <scope>NUCLEOTIDE SEQUENCE</scope>
    <source>
        <strain evidence="9">TRF0915ILg1</strain>
        <tissue evidence="9">Whole body</tissue>
    </source>
</reference>
<dbReference type="Pfam" id="PF21788">
    <property type="entry name" value="TNP-like_GBD"/>
    <property type="match status" value="1"/>
</dbReference>
<keyword evidence="10" id="KW-1185">Reference proteome</keyword>
<dbReference type="EMBL" id="VTPC01007273">
    <property type="protein sequence ID" value="KAF2894161.1"/>
    <property type="molecule type" value="Genomic_DNA"/>
</dbReference>
<dbReference type="GO" id="GO:0003677">
    <property type="term" value="F:DNA binding"/>
    <property type="evidence" value="ECO:0007669"/>
    <property type="project" value="UniProtKB-UniRule"/>
</dbReference>
<organism evidence="9 10">
    <name type="scientific">Ignelater luminosus</name>
    <name type="common">Cucubano</name>
    <name type="synonym">Pyrophorus luminosus</name>
    <dbReference type="NCBI Taxonomy" id="2038154"/>
    <lineage>
        <taxon>Eukaryota</taxon>
        <taxon>Metazoa</taxon>
        <taxon>Ecdysozoa</taxon>
        <taxon>Arthropoda</taxon>
        <taxon>Hexapoda</taxon>
        <taxon>Insecta</taxon>
        <taxon>Pterygota</taxon>
        <taxon>Neoptera</taxon>
        <taxon>Endopterygota</taxon>
        <taxon>Coleoptera</taxon>
        <taxon>Polyphaga</taxon>
        <taxon>Elateriformia</taxon>
        <taxon>Elateroidea</taxon>
        <taxon>Elateridae</taxon>
        <taxon>Agrypninae</taxon>
        <taxon>Pyrophorini</taxon>
        <taxon>Ignelater</taxon>
    </lineage>
</organism>
<evidence type="ECO:0000256" key="4">
    <source>
        <dbReference type="ARBA" id="ARBA00023125"/>
    </source>
</evidence>
<dbReference type="OrthoDB" id="6627680at2759"/>
<evidence type="ECO:0000313" key="10">
    <source>
        <dbReference type="Proteomes" id="UP000801492"/>
    </source>
</evidence>
<dbReference type="InterPro" id="IPR021896">
    <property type="entry name" value="THAP9-like_HTH"/>
</dbReference>
<gene>
    <name evidence="9" type="ORF">ILUMI_12015</name>
</gene>
<keyword evidence="6" id="KW-0175">Coiled coil</keyword>
<keyword evidence="3" id="KW-0862">Zinc</keyword>
<dbReference type="InterPro" id="IPR006612">
    <property type="entry name" value="THAP_Znf"/>
</dbReference>
<dbReference type="InterPro" id="IPR038441">
    <property type="entry name" value="THAP_Znf_sf"/>
</dbReference>
<dbReference type="SUPFAM" id="SSF57716">
    <property type="entry name" value="Glucocorticoid receptor-like (DNA-binding domain)"/>
    <property type="match status" value="1"/>
</dbReference>
<dbReference type="SMART" id="SM00692">
    <property type="entry name" value="DM3"/>
    <property type="match status" value="1"/>
</dbReference>
<dbReference type="PROSITE" id="PS50950">
    <property type="entry name" value="ZF_THAP"/>
    <property type="match status" value="1"/>
</dbReference>
<dbReference type="InterPro" id="IPR048365">
    <property type="entry name" value="TNP-like_RNaseH_N"/>
</dbReference>
<dbReference type="InterPro" id="IPR022242">
    <property type="entry name" value="TNP-like_C"/>
</dbReference>
<feature type="domain" description="THAP-type" evidence="8">
    <location>
        <begin position="1"/>
        <end position="80"/>
    </location>
</feature>
<feature type="compositionally biased region" description="Low complexity" evidence="7">
    <location>
        <begin position="659"/>
        <end position="669"/>
    </location>
</feature>
<dbReference type="Pfam" id="PF05485">
    <property type="entry name" value="THAP"/>
    <property type="match status" value="1"/>
</dbReference>
<evidence type="ECO:0000256" key="7">
    <source>
        <dbReference type="SAM" id="MobiDB-lite"/>
    </source>
</evidence>
<accession>A0A8K0CZA0</accession>
<dbReference type="Gene3D" id="6.20.210.20">
    <property type="entry name" value="THAP domain"/>
    <property type="match status" value="1"/>
</dbReference>
<evidence type="ECO:0000256" key="2">
    <source>
        <dbReference type="ARBA" id="ARBA00022771"/>
    </source>
</evidence>
<dbReference type="Proteomes" id="UP000801492">
    <property type="component" value="Unassembled WGS sequence"/>
</dbReference>
<name>A0A8K0CZA0_IGNLU</name>
<dbReference type="GO" id="GO:0008270">
    <property type="term" value="F:zinc ion binding"/>
    <property type="evidence" value="ECO:0007669"/>
    <property type="project" value="UniProtKB-KW"/>
</dbReference>
<evidence type="ECO:0000256" key="1">
    <source>
        <dbReference type="ARBA" id="ARBA00022723"/>
    </source>
</evidence>
<dbReference type="PANTHER" id="PTHR46927">
    <property type="entry name" value="AGAP005574-PA"/>
    <property type="match status" value="1"/>
</dbReference>
<keyword evidence="2 5" id="KW-0863">Zinc-finger</keyword>
<dbReference type="Pfam" id="PF21787">
    <property type="entry name" value="TNP-like_RNaseH_N"/>
    <property type="match status" value="1"/>
</dbReference>
<protein>
    <recommendedName>
        <fullName evidence="8">THAP-type domain-containing protein</fullName>
    </recommendedName>
</protein>
<evidence type="ECO:0000313" key="9">
    <source>
        <dbReference type="EMBL" id="KAF2894161.1"/>
    </source>
</evidence>
<proteinExistence type="predicted"/>
<dbReference type="Pfam" id="PF12017">
    <property type="entry name" value="Tnp_P_element"/>
    <property type="match status" value="1"/>
</dbReference>
<dbReference type="InterPro" id="IPR052224">
    <property type="entry name" value="THAP_domain_protein"/>
</dbReference>
<dbReference type="PANTHER" id="PTHR46927:SF3">
    <property type="entry name" value="THAP-TYPE DOMAIN-CONTAINING PROTEIN"/>
    <property type="match status" value="1"/>
</dbReference>
<dbReference type="Pfam" id="PF12596">
    <property type="entry name" value="Tnp_P_element_C"/>
    <property type="match status" value="1"/>
</dbReference>
<evidence type="ECO:0000259" key="8">
    <source>
        <dbReference type="PROSITE" id="PS50950"/>
    </source>
</evidence>
<feature type="coiled-coil region" evidence="6">
    <location>
        <begin position="137"/>
        <end position="171"/>
    </location>
</feature>
<evidence type="ECO:0000256" key="5">
    <source>
        <dbReference type="PROSITE-ProRule" id="PRU00309"/>
    </source>
</evidence>
<dbReference type="InterPro" id="IPR048366">
    <property type="entry name" value="TNP-like_GBD"/>
</dbReference>